<dbReference type="InterPro" id="IPR015315">
    <property type="entry name" value="DUF1963"/>
</dbReference>
<comment type="caution">
    <text evidence="1">The sequence shown here is derived from an EMBL/GenBank/DDBJ whole genome shotgun (WGS) entry which is preliminary data.</text>
</comment>
<protein>
    <submittedName>
        <fullName evidence="1">DUF1963 domain-containing protein</fullName>
    </submittedName>
</protein>
<evidence type="ECO:0000313" key="2">
    <source>
        <dbReference type="Proteomes" id="UP001403385"/>
    </source>
</evidence>
<keyword evidence="2" id="KW-1185">Reference proteome</keyword>
<dbReference type="EMBL" id="JBDKWZ010000021">
    <property type="protein sequence ID" value="MEN7551362.1"/>
    <property type="molecule type" value="Genomic_DNA"/>
</dbReference>
<sequence length="229" mass="26513">MKEFKIITFTANPKRYYHDSIEENERLRREGYVKHSAIDMPLGCSRYGGPVFDMPKGLTPPEDLAFVAQLDLKEFSKYDQNNLLPETGQLIFFADMIEEEYKVIYSTVDNSQLERQVQVHDGDFWDGVLIDQIASDVETWDEDDLILDRDEIYAIGDKYEERSGISKIFGVFTNLETSDEEVNQKIENDELVLLQVGESGFNDEGVLTVTIPKEDLIKRNFDRCVFYYG</sequence>
<gene>
    <name evidence="1" type="ORF">AAG747_25830</name>
</gene>
<dbReference type="Pfam" id="PF09234">
    <property type="entry name" value="DUF1963"/>
    <property type="match status" value="1"/>
</dbReference>
<proteinExistence type="predicted"/>
<evidence type="ECO:0000313" key="1">
    <source>
        <dbReference type="EMBL" id="MEN7551362.1"/>
    </source>
</evidence>
<dbReference type="Proteomes" id="UP001403385">
    <property type="component" value="Unassembled WGS sequence"/>
</dbReference>
<reference evidence="1 2" key="1">
    <citation type="submission" date="2024-04" db="EMBL/GenBank/DDBJ databases">
        <title>Novel genus in family Flammeovirgaceae.</title>
        <authorList>
            <person name="Nguyen T.H."/>
            <person name="Vuong T.Q."/>
            <person name="Le H."/>
            <person name="Kim S.-G."/>
        </authorList>
    </citation>
    <scope>NUCLEOTIDE SEQUENCE [LARGE SCALE GENOMIC DNA]</scope>
    <source>
        <strain evidence="1 2">JCM 23209</strain>
    </source>
</reference>
<name>A0AAW9SD86_9BACT</name>
<dbReference type="InterPro" id="IPR035948">
    <property type="entry name" value="YwqG-like_sf"/>
</dbReference>
<dbReference type="SUPFAM" id="SSF103032">
    <property type="entry name" value="Hypothetical protein YwqG"/>
    <property type="match status" value="1"/>
</dbReference>
<dbReference type="Gene3D" id="2.30.320.10">
    <property type="entry name" value="YwqG-like"/>
    <property type="match status" value="1"/>
</dbReference>
<dbReference type="AlphaFoldDB" id="A0AAW9SD86"/>
<organism evidence="1 2">
    <name type="scientific">Rapidithrix thailandica</name>
    <dbReference type="NCBI Taxonomy" id="413964"/>
    <lineage>
        <taxon>Bacteria</taxon>
        <taxon>Pseudomonadati</taxon>
        <taxon>Bacteroidota</taxon>
        <taxon>Cytophagia</taxon>
        <taxon>Cytophagales</taxon>
        <taxon>Flammeovirgaceae</taxon>
        <taxon>Rapidithrix</taxon>
    </lineage>
</organism>
<dbReference type="RefSeq" id="WP_346824140.1">
    <property type="nucleotide sequence ID" value="NZ_JBDKWZ010000021.1"/>
</dbReference>
<accession>A0AAW9SD86</accession>